<name>A0A6A6E107_9PEZI</name>
<accession>A0A6A6E107</accession>
<dbReference type="AlphaFoldDB" id="A0A6A6E107"/>
<feature type="region of interest" description="Disordered" evidence="1">
    <location>
        <begin position="1"/>
        <end position="76"/>
    </location>
</feature>
<sequence length="149" mass="16116">MSSIEQLPISVDSDVEAFDDHPASPASDVSVGSWASVGSSESSRSSPPSVSGVDEAPQSTTELAAQPAAQPATQPVRVACRNRTQRPPANYGDLDLSKLWDNTPKLNRDHLPPPELVYNSLKEAEEAIQAHGKANGVRYRRRKWEKGGR</sequence>
<protein>
    <submittedName>
        <fullName evidence="2">Uncharacterized protein</fullName>
    </submittedName>
</protein>
<reference evidence="2" key="1">
    <citation type="journal article" date="2020" name="Stud. Mycol.">
        <title>101 Dothideomycetes genomes: a test case for predicting lifestyles and emergence of pathogens.</title>
        <authorList>
            <person name="Haridas S."/>
            <person name="Albert R."/>
            <person name="Binder M."/>
            <person name="Bloem J."/>
            <person name="Labutti K."/>
            <person name="Salamov A."/>
            <person name="Andreopoulos B."/>
            <person name="Baker S."/>
            <person name="Barry K."/>
            <person name="Bills G."/>
            <person name="Bluhm B."/>
            <person name="Cannon C."/>
            <person name="Castanera R."/>
            <person name="Culley D."/>
            <person name="Daum C."/>
            <person name="Ezra D."/>
            <person name="Gonzalez J."/>
            <person name="Henrissat B."/>
            <person name="Kuo A."/>
            <person name="Liang C."/>
            <person name="Lipzen A."/>
            <person name="Lutzoni F."/>
            <person name="Magnuson J."/>
            <person name="Mondo S."/>
            <person name="Nolan M."/>
            <person name="Ohm R."/>
            <person name="Pangilinan J."/>
            <person name="Park H.-J."/>
            <person name="Ramirez L."/>
            <person name="Alfaro M."/>
            <person name="Sun H."/>
            <person name="Tritt A."/>
            <person name="Yoshinaga Y."/>
            <person name="Zwiers L.-H."/>
            <person name="Turgeon B."/>
            <person name="Goodwin S."/>
            <person name="Spatafora J."/>
            <person name="Crous P."/>
            <person name="Grigoriev I."/>
        </authorList>
    </citation>
    <scope>NUCLEOTIDE SEQUENCE</scope>
    <source>
        <strain evidence="2">CBS 207.26</strain>
    </source>
</reference>
<feature type="compositionally biased region" description="Low complexity" evidence="1">
    <location>
        <begin position="64"/>
        <end position="75"/>
    </location>
</feature>
<gene>
    <name evidence="2" type="ORF">K469DRAFT_710391</name>
</gene>
<dbReference type="EMBL" id="ML994641">
    <property type="protein sequence ID" value="KAF2183586.1"/>
    <property type="molecule type" value="Genomic_DNA"/>
</dbReference>
<feature type="non-terminal residue" evidence="2">
    <location>
        <position position="149"/>
    </location>
</feature>
<organism evidence="2 3">
    <name type="scientific">Zopfia rhizophila CBS 207.26</name>
    <dbReference type="NCBI Taxonomy" id="1314779"/>
    <lineage>
        <taxon>Eukaryota</taxon>
        <taxon>Fungi</taxon>
        <taxon>Dikarya</taxon>
        <taxon>Ascomycota</taxon>
        <taxon>Pezizomycotina</taxon>
        <taxon>Dothideomycetes</taxon>
        <taxon>Dothideomycetes incertae sedis</taxon>
        <taxon>Zopfiaceae</taxon>
        <taxon>Zopfia</taxon>
    </lineage>
</organism>
<evidence type="ECO:0000256" key="1">
    <source>
        <dbReference type="SAM" id="MobiDB-lite"/>
    </source>
</evidence>
<dbReference type="Proteomes" id="UP000800200">
    <property type="component" value="Unassembled WGS sequence"/>
</dbReference>
<evidence type="ECO:0000313" key="3">
    <source>
        <dbReference type="Proteomes" id="UP000800200"/>
    </source>
</evidence>
<evidence type="ECO:0000313" key="2">
    <source>
        <dbReference type="EMBL" id="KAF2183586.1"/>
    </source>
</evidence>
<feature type="compositionally biased region" description="Low complexity" evidence="1">
    <location>
        <begin position="27"/>
        <end position="53"/>
    </location>
</feature>
<proteinExistence type="predicted"/>
<keyword evidence="3" id="KW-1185">Reference proteome</keyword>